<keyword evidence="2" id="KW-0812">Transmembrane</keyword>
<feature type="compositionally biased region" description="Gly residues" evidence="1">
    <location>
        <begin position="603"/>
        <end position="620"/>
    </location>
</feature>
<feature type="compositionally biased region" description="Basic residues" evidence="1">
    <location>
        <begin position="557"/>
        <end position="566"/>
    </location>
</feature>
<organism evidence="3">
    <name type="scientific">Anopheles darlingi</name>
    <name type="common">Mosquito</name>
    <dbReference type="NCBI Taxonomy" id="43151"/>
    <lineage>
        <taxon>Eukaryota</taxon>
        <taxon>Metazoa</taxon>
        <taxon>Ecdysozoa</taxon>
        <taxon>Arthropoda</taxon>
        <taxon>Hexapoda</taxon>
        <taxon>Insecta</taxon>
        <taxon>Pterygota</taxon>
        <taxon>Neoptera</taxon>
        <taxon>Endopterygota</taxon>
        <taxon>Diptera</taxon>
        <taxon>Nematocera</taxon>
        <taxon>Culicoidea</taxon>
        <taxon>Culicidae</taxon>
        <taxon>Anophelinae</taxon>
        <taxon>Anopheles</taxon>
    </lineage>
</organism>
<feature type="compositionally biased region" description="Low complexity" evidence="1">
    <location>
        <begin position="567"/>
        <end position="581"/>
    </location>
</feature>
<dbReference type="Gene3D" id="1.20.1250.20">
    <property type="entry name" value="MFS general substrate transporter like domains"/>
    <property type="match status" value="1"/>
</dbReference>
<reference evidence="4" key="4">
    <citation type="submission" date="2015-06" db="UniProtKB">
        <authorList>
            <consortium name="EnsemblMetazoa"/>
        </authorList>
    </citation>
    <scope>IDENTIFICATION</scope>
</reference>
<name>W5JNP6_ANODA</name>
<feature type="transmembrane region" description="Helical" evidence="2">
    <location>
        <begin position="237"/>
        <end position="258"/>
    </location>
</feature>
<dbReference type="InterPro" id="IPR050327">
    <property type="entry name" value="Proton-linked_MCT"/>
</dbReference>
<dbReference type="VEuPathDB" id="VectorBase:ADAR2_006302"/>
<evidence type="ECO:0000313" key="4">
    <source>
        <dbReference type="EnsemblMetazoa" id="ADAC002448-PA"/>
    </source>
</evidence>
<evidence type="ECO:0000313" key="3">
    <source>
        <dbReference type="EMBL" id="ETN65766.1"/>
    </source>
</evidence>
<keyword evidence="5" id="KW-1185">Reference proteome</keyword>
<dbReference type="SUPFAM" id="SSF103473">
    <property type="entry name" value="MFS general substrate transporter"/>
    <property type="match status" value="1"/>
</dbReference>
<gene>
    <name evidence="3" type="ORF">AND_002448</name>
</gene>
<dbReference type="PANTHER" id="PTHR11360:SF93">
    <property type="entry name" value="MONOCARBOXYLATE TRANSPORTER 7-LIKE PROTEIN"/>
    <property type="match status" value="1"/>
</dbReference>
<sequence>MGWRLGLQAVTGLVSFSFFMGLLYRPASLYHPQRRAILHLKNQRKKVKEKKTHVRTPKPPFLDFTPLKSSSVRMLSISASVAALGIYSPIFFLSLHGFSEGYDMQDLVLLQTFLGLSIALGIVFSGSSINKTLEISFRKVQISRQYVCQGCVTLVSLSLLVLSAVADYRGLCFSAWAYGLGLGGYRYTLKMLAIERIRGKYFSKAWGFIKGAESLPVLFGVPLCAFLNDSSHRYGRAGYYICAASAAISAIILFFVGYPDGRNMKYSTNGSITSRCTAPTSSSVDCQHILDRSFSSQRYPGGVGGGGGGAGGGGGQWYSGTNTHVTNLSNGCHANSASSGNYGNANNSSSAASAPGPLQRCLSTSQFMNGGLNLSTGGGGAGAGGTGAGMSRTTGTGPNAGHLLGHSQSLDNPTAATTGSAAAATAAAGHSFSYHSPFCGQNHGGGHGRLHKSLSFAFQSPMFAGADDDPVHHTCHQGFSSYAADYPPSRCYSRCELHNPSVATPVTVHRQHSFRGTSSSSARSQTHTPVTPRHAHRAQSTSTPHHQHHQYQQQQRQPHHYNHQQQHHQQQQQHHQQQQQQLPPYPANGLQYHPSRSRSVPEGLGGRPGAGGPGSGGGGGGVVGPFGTDCHWNHCHWTTANGVNFCRPNRPIQVVEQITTSV</sequence>
<feature type="region of interest" description="Disordered" evidence="1">
    <location>
        <begin position="506"/>
        <end position="620"/>
    </location>
</feature>
<feature type="compositionally biased region" description="Gly residues" evidence="1">
    <location>
        <begin position="379"/>
        <end position="388"/>
    </location>
</feature>
<reference evidence="3" key="3">
    <citation type="journal article" date="2013" name="Nucleic Acids Res.">
        <title>The genome of Anopheles darlingi, the main neotropical malaria vector.</title>
        <authorList>
            <person name="Marinotti O."/>
            <person name="Cerqueira G.C."/>
            <person name="de Almeida L.G."/>
            <person name="Ferro M.I."/>
            <person name="Loreto E.L."/>
            <person name="Zaha A."/>
            <person name="Teixeira S.M."/>
            <person name="Wespiser A.R."/>
            <person name="Almeida E Silva A."/>
            <person name="Schlindwein A.D."/>
            <person name="Pacheco A.C."/>
            <person name="Silva A.L."/>
            <person name="Graveley B.R."/>
            <person name="Walenz B.P."/>
            <person name="Lima Bde A."/>
            <person name="Ribeiro C.A."/>
            <person name="Nunes-Silva C.G."/>
            <person name="de Carvalho C.R."/>
            <person name="Soares C.M."/>
            <person name="de Menezes C.B."/>
            <person name="Matiolli C."/>
            <person name="Caffrey D."/>
            <person name="Araujo D.A."/>
            <person name="de Oliveira D.M."/>
            <person name="Golenbock D."/>
            <person name="Grisard E.C."/>
            <person name="Fantinatti-Garboggini F."/>
            <person name="de Carvalho F.M."/>
            <person name="Barcellos F.G."/>
            <person name="Prosdocimi F."/>
            <person name="May G."/>
            <person name="Azevedo Junior G.M."/>
            <person name="Guimaraes G.M."/>
            <person name="Goldman G.H."/>
            <person name="Padilha I.Q."/>
            <person name="Batista Jda S."/>
            <person name="Ferro J.A."/>
            <person name="Ribeiro J.M."/>
            <person name="Fietto J.L."/>
            <person name="Dabbas K.M."/>
            <person name="Cerdeira L."/>
            <person name="Agnez-Lima L.F."/>
            <person name="Brocchi M."/>
            <person name="de Carvalho M.O."/>
            <person name="Teixeira Mde M."/>
            <person name="Diniz Maia Mde M."/>
            <person name="Goldman M.H."/>
            <person name="Cruz Schneider M.P."/>
            <person name="Felipe M.S."/>
            <person name="Hungria M."/>
            <person name="Nicolas M.F."/>
            <person name="Pereira M."/>
            <person name="Montes M.A."/>
            <person name="Cantao M.E."/>
            <person name="Vincentz M."/>
            <person name="Rafael M.S."/>
            <person name="Silverman N."/>
            <person name="Stoco P.H."/>
            <person name="Souza R.C."/>
            <person name="Vicentini R."/>
            <person name="Gazzinelli R.T."/>
            <person name="Neves Rde O."/>
            <person name="Silva R."/>
            <person name="Astolfi-Filho S."/>
            <person name="Maciel T.E."/>
            <person name="Urmenyi T.P."/>
            <person name="Tadei W.P."/>
            <person name="Camargo E.P."/>
            <person name="de Vasconcelos A.T."/>
        </authorList>
    </citation>
    <scope>NUCLEOTIDE SEQUENCE</scope>
</reference>
<dbReference type="eggNOG" id="KOG2504">
    <property type="taxonomic scope" value="Eukaryota"/>
</dbReference>
<accession>W5JNP6</accession>
<dbReference type="VEuPathDB" id="VectorBase:ADAC002448"/>
<proteinExistence type="predicted"/>
<dbReference type="PANTHER" id="PTHR11360">
    <property type="entry name" value="MONOCARBOXYLATE TRANSPORTER"/>
    <property type="match status" value="1"/>
</dbReference>
<dbReference type="EnsemblMetazoa" id="ADAC002448-RA">
    <property type="protein sequence ID" value="ADAC002448-PA"/>
    <property type="gene ID" value="ADAC002448"/>
</dbReference>
<dbReference type="AlphaFoldDB" id="W5JNP6"/>
<feature type="transmembrane region" description="Helical" evidence="2">
    <location>
        <begin position="146"/>
        <end position="166"/>
    </location>
</feature>
<evidence type="ECO:0000256" key="2">
    <source>
        <dbReference type="SAM" id="Phobius"/>
    </source>
</evidence>
<keyword evidence="2" id="KW-1133">Transmembrane helix</keyword>
<feature type="transmembrane region" description="Helical" evidence="2">
    <location>
        <begin position="107"/>
        <end position="125"/>
    </location>
</feature>
<dbReference type="Proteomes" id="UP000000673">
    <property type="component" value="Unassembled WGS sequence"/>
</dbReference>
<protein>
    <submittedName>
        <fullName evidence="3">Monocarboxylate transporter</fullName>
    </submittedName>
</protein>
<evidence type="ECO:0000256" key="1">
    <source>
        <dbReference type="SAM" id="MobiDB-lite"/>
    </source>
</evidence>
<feature type="transmembrane region" description="Helical" evidence="2">
    <location>
        <begin position="74"/>
        <end position="95"/>
    </location>
</feature>
<feature type="transmembrane region" description="Helical" evidence="2">
    <location>
        <begin position="6"/>
        <end position="24"/>
    </location>
</feature>
<dbReference type="InterPro" id="IPR036259">
    <property type="entry name" value="MFS_trans_sf"/>
</dbReference>
<feature type="compositionally biased region" description="Low complexity" evidence="1">
    <location>
        <begin position="514"/>
        <end position="524"/>
    </location>
</feature>
<reference evidence="3 5" key="1">
    <citation type="journal article" date="2010" name="BMC Genomics">
        <title>Combination of measures distinguishes pre-miRNAs from other stem-loops in the genome of the newly sequenced Anopheles darlingi.</title>
        <authorList>
            <person name="Mendes N.D."/>
            <person name="Freitas A.T."/>
            <person name="Vasconcelos A.T."/>
            <person name="Sagot M.F."/>
        </authorList>
    </citation>
    <scope>NUCLEOTIDE SEQUENCE</scope>
</reference>
<dbReference type="OMA" id="CHANSAS"/>
<dbReference type="EMBL" id="ADMH02000581">
    <property type="protein sequence ID" value="ETN65766.1"/>
    <property type="molecule type" value="Genomic_DNA"/>
</dbReference>
<keyword evidence="2" id="KW-0472">Membrane</keyword>
<dbReference type="HOGENOM" id="CLU_414589_0_0_1"/>
<reference evidence="3" key="2">
    <citation type="submission" date="2010-05" db="EMBL/GenBank/DDBJ databases">
        <authorList>
            <person name="Almeida L.G."/>
            <person name="Nicolas M.F."/>
            <person name="Souza R.C."/>
            <person name="Vasconcelos A.T.R."/>
        </authorList>
    </citation>
    <scope>NUCLEOTIDE SEQUENCE</scope>
</reference>
<evidence type="ECO:0000313" key="5">
    <source>
        <dbReference type="Proteomes" id="UP000000673"/>
    </source>
</evidence>
<feature type="region of interest" description="Disordered" evidence="1">
    <location>
        <begin position="379"/>
        <end position="417"/>
    </location>
</feature>